<accession>A0A5M4B2Z1</accession>
<keyword evidence="2" id="KW-1185">Reference proteome</keyword>
<gene>
    <name evidence="1" type="ORF">PbJCM13498_29000</name>
</gene>
<dbReference type="AlphaFoldDB" id="A0A5M4B2Z1"/>
<reference evidence="1 2" key="1">
    <citation type="submission" date="2019-10" db="EMBL/GenBank/DDBJ databases">
        <title>Prolixibacter strains distinguished by the presence of nitrate reductase genes were adept at nitrate-dependent anaerobic corrosion of metallic iron and carbon steel.</title>
        <authorList>
            <person name="Iino T."/>
            <person name="Shono N."/>
            <person name="Ito K."/>
            <person name="Nakamura R."/>
            <person name="Sueoka K."/>
            <person name="Harayama S."/>
            <person name="Ohkuma M."/>
        </authorList>
    </citation>
    <scope>NUCLEOTIDE SEQUENCE [LARGE SCALE GENOMIC DNA]</scope>
    <source>
        <strain evidence="1 2">JCM 13498</strain>
    </source>
</reference>
<dbReference type="EMBL" id="BLAX01000001">
    <property type="protein sequence ID" value="GET34037.1"/>
    <property type="molecule type" value="Genomic_DNA"/>
</dbReference>
<dbReference type="RefSeq" id="WP_148303708.1">
    <property type="nucleotide sequence ID" value="NZ_BLAX01000001.1"/>
</dbReference>
<name>A0A5M4B2Z1_9BACT</name>
<proteinExistence type="predicted"/>
<dbReference type="OrthoDB" id="7059173at2"/>
<evidence type="ECO:0000313" key="1">
    <source>
        <dbReference type="EMBL" id="GET34037.1"/>
    </source>
</evidence>
<dbReference type="Proteomes" id="UP000391834">
    <property type="component" value="Unassembled WGS sequence"/>
</dbReference>
<organism evidence="1 2">
    <name type="scientific">Prolixibacter bellariivorans</name>
    <dbReference type="NCBI Taxonomy" id="314319"/>
    <lineage>
        <taxon>Bacteria</taxon>
        <taxon>Pseudomonadati</taxon>
        <taxon>Bacteroidota</taxon>
        <taxon>Bacteroidia</taxon>
        <taxon>Marinilabiliales</taxon>
        <taxon>Prolixibacteraceae</taxon>
        <taxon>Prolixibacter</taxon>
    </lineage>
</organism>
<comment type="caution">
    <text evidence="1">The sequence shown here is derived from an EMBL/GenBank/DDBJ whole genome shotgun (WGS) entry which is preliminary data.</text>
</comment>
<evidence type="ECO:0000313" key="2">
    <source>
        <dbReference type="Proteomes" id="UP000391834"/>
    </source>
</evidence>
<sequence>MEVIQELSDPEKTPQDVLKTFSSEPKMIEQLERTIKQHKTLHDVHQILSTDKGIDPTSGKEVRIFTPNEPTPIFSERLSLLEKQLQERNFWAYDVIEGCLHIGIYKGEKRFAGHLILKAICEQKEKPNYIIVDALSIIDSLNKPLFFLPFSTDFIFDIIFSRVKMYFMLELDNYMELYSHYGFKAEWASRKQTTKAKEMVKAYDIFEHNHRGIKIKIDGNKSMWLSFGTLTRIFFEHINPSYTAYSTKYYMEK</sequence>
<protein>
    <submittedName>
        <fullName evidence="1">Uncharacterized protein</fullName>
    </submittedName>
</protein>